<organism evidence="3 4">
    <name type="scientific">Aquatica leii</name>
    <dbReference type="NCBI Taxonomy" id="1421715"/>
    <lineage>
        <taxon>Eukaryota</taxon>
        <taxon>Metazoa</taxon>
        <taxon>Ecdysozoa</taxon>
        <taxon>Arthropoda</taxon>
        <taxon>Hexapoda</taxon>
        <taxon>Insecta</taxon>
        <taxon>Pterygota</taxon>
        <taxon>Neoptera</taxon>
        <taxon>Endopterygota</taxon>
        <taxon>Coleoptera</taxon>
        <taxon>Polyphaga</taxon>
        <taxon>Elateriformia</taxon>
        <taxon>Elateroidea</taxon>
        <taxon>Lampyridae</taxon>
        <taxon>Luciolinae</taxon>
        <taxon>Aquatica</taxon>
    </lineage>
</organism>
<name>A0AAN7SKB5_9COLE</name>
<dbReference type="InterPro" id="IPR024224">
    <property type="entry name" value="DENND6"/>
</dbReference>
<gene>
    <name evidence="3" type="ORF">RN001_016192</name>
</gene>
<dbReference type="InterPro" id="IPR037516">
    <property type="entry name" value="Tripartite_DENN"/>
</dbReference>
<dbReference type="PANTHER" id="PTHR13677:SF0">
    <property type="entry name" value="LD41638P"/>
    <property type="match status" value="1"/>
</dbReference>
<dbReference type="Proteomes" id="UP001353858">
    <property type="component" value="Unassembled WGS sequence"/>
</dbReference>
<dbReference type="GO" id="GO:0055037">
    <property type="term" value="C:recycling endosome"/>
    <property type="evidence" value="ECO:0007669"/>
    <property type="project" value="TreeGrafter"/>
</dbReference>
<accession>A0AAN7SKB5</accession>
<protein>
    <recommendedName>
        <fullName evidence="2">UDENN domain-containing protein</fullName>
    </recommendedName>
</protein>
<feature type="domain" description="UDENN" evidence="2">
    <location>
        <begin position="667"/>
        <end position="1117"/>
    </location>
</feature>
<evidence type="ECO:0000313" key="4">
    <source>
        <dbReference type="Proteomes" id="UP001353858"/>
    </source>
</evidence>
<sequence>MGKKSFKMDQFCTDLQSSVPPFNAYSNGGAIVTSIYRCSGTHKEIDENNEPENFTLTENKITNQLTAFNLKTVTDHITNSHCYQDTKNLQNWVDTVEVGNSVTSENKKINIISNILVNDGLTNQNNNFVPRVEFENKENISPNGSTVCSQSIVPPTISTKSDDYEFDKLSVTDDSEKDPNYQPSSDGDKSYEILQPVPITFSIDDDIENCGISLTKNTVEETTTLVEGVETVSKSNYKDRRDFCIYCETDVSHFARHIATWHSSEIEVVRILSEKDPKLKRLGYSQIRKRGNFLRNRINDKLRPVKRLKQTNDHSNKSDFLPCKYCLGFYKKKSLYRHTKKCYLNNEGKFEKRQTSQSDGQTTLLLGTQLKYDKLLNSELFPRMRADEISIIAKKDFLICQYAYSYLKGRRTKGNLDLVRQNVRRLAKLLILAQKRDSTIKSLICLLRPCHFKTIVDGVNEMARYNHETEKYESPTLAINFGTLIKKCCDLAFIELLQKQNTNEHRKDVKILKTLIISQWADEVSAQAGTNLNENKWNKDELLPLTTDLKKLNDYLIDTAEIAYNTLKTKNDVKAYYELKDILFSEIILLNRRRPAEVAQLKLKTYQSINLDASGPDTEFKSCLTETERILLNTYSRFVIRELQDEHNHKYVQCTEKIWERFNQWIHCICVVTFDLELGQALENVYPKHVALTKQEISNICYLAFPDSNSGCMGDTNFVIRLPKSPSKPDLSREHQRYNSTCPVALQINAGYYWGYVYFRQVKDISLPRGYFQKSVVILSRLPFNKLFSTISCIISPEYFENGEPSLEAACHNIDKWPAPVPGETLTLPLMGSVFQVEIPYLNTSKINIGNKDLSISLEKQVQISSVEDLDLFEILQPVLTHIHLLWELVLTSEPLVVMASSPTSCSAMVLALTRTIWPLKFCADFRPYFTIHDSEFKQFTSKAINAPPVILGVTNPFFAKTLHHWPHTIRLGEEPSHSQKFKLKKNGNIKMLDTRPAVYTTYKTFLQKDKTVIKNLLLGINAKRPPEVQSALLRRHLLELTQSFMIPLERYIASLMPLLRNISPFKAAPVPLPFNPDNFFATLDTTGPQLTSGIKGDWVGLYKKFFRSPNFNGWFDMRYKELAMKLQALQLEALSDADLKLWVQGKPEVEVVDMVLKIKGKISRCRERDIPITDATREQLGQRLQDILNSLPDDVKNILQVT</sequence>
<reference evidence="4" key="1">
    <citation type="submission" date="2023-01" db="EMBL/GenBank/DDBJ databases">
        <title>Key to firefly adult light organ development and bioluminescence: homeobox transcription factors regulate luciferase expression and transportation to peroxisome.</title>
        <authorList>
            <person name="Fu X."/>
        </authorList>
    </citation>
    <scope>NUCLEOTIDE SEQUENCE [LARGE SCALE GENOMIC DNA]</scope>
</reference>
<dbReference type="EMBL" id="JARPUR010000008">
    <property type="protein sequence ID" value="KAK4872068.1"/>
    <property type="molecule type" value="Genomic_DNA"/>
</dbReference>
<dbReference type="AlphaFoldDB" id="A0AAN7SKB5"/>
<proteinExistence type="inferred from homology"/>
<dbReference type="PROSITE" id="PS50211">
    <property type="entry name" value="DENN"/>
    <property type="match status" value="1"/>
</dbReference>
<evidence type="ECO:0000313" key="3">
    <source>
        <dbReference type="EMBL" id="KAK4872068.1"/>
    </source>
</evidence>
<evidence type="ECO:0000256" key="1">
    <source>
        <dbReference type="ARBA" id="ARBA00007159"/>
    </source>
</evidence>
<evidence type="ECO:0000259" key="2">
    <source>
        <dbReference type="PROSITE" id="PS50211"/>
    </source>
</evidence>
<keyword evidence="4" id="KW-1185">Reference proteome</keyword>
<comment type="similarity">
    <text evidence="1">Belongs to the DENND6 family.</text>
</comment>
<dbReference type="PANTHER" id="PTHR13677">
    <property type="entry name" value="LD41638P"/>
    <property type="match status" value="1"/>
</dbReference>
<dbReference type="GO" id="GO:0005085">
    <property type="term" value="F:guanyl-nucleotide exchange factor activity"/>
    <property type="evidence" value="ECO:0007669"/>
    <property type="project" value="InterPro"/>
</dbReference>
<comment type="caution">
    <text evidence="3">The sequence shown here is derived from an EMBL/GenBank/DDBJ whole genome shotgun (WGS) entry which is preliminary data.</text>
</comment>